<organism evidence="2 3">
    <name type="scientific">Cryptococcus tetragattii IND107</name>
    <dbReference type="NCBI Taxonomy" id="1296105"/>
    <lineage>
        <taxon>Eukaryota</taxon>
        <taxon>Fungi</taxon>
        <taxon>Dikarya</taxon>
        <taxon>Basidiomycota</taxon>
        <taxon>Agaricomycotina</taxon>
        <taxon>Tremellomycetes</taxon>
        <taxon>Tremellales</taxon>
        <taxon>Cryptococcaceae</taxon>
        <taxon>Cryptococcus</taxon>
        <taxon>Cryptococcus gattii species complex</taxon>
    </lineage>
</organism>
<evidence type="ECO:0000313" key="2">
    <source>
        <dbReference type="EMBL" id="KAL0253788.1"/>
    </source>
</evidence>
<comment type="caution">
    <text evidence="2">The sequence shown here is derived from an EMBL/GenBank/DDBJ whole genome shotgun (WGS) entry which is preliminary data.</text>
</comment>
<feature type="compositionally biased region" description="Basic residues" evidence="1">
    <location>
        <begin position="246"/>
        <end position="262"/>
    </location>
</feature>
<accession>A0ABR3BZH4</accession>
<feature type="compositionally biased region" description="Basic and acidic residues" evidence="1">
    <location>
        <begin position="269"/>
        <end position="278"/>
    </location>
</feature>
<dbReference type="GeneID" id="91988022"/>
<gene>
    <name evidence="2" type="ORF">I308_101164</name>
</gene>
<reference evidence="2 3" key="2">
    <citation type="submission" date="2024-01" db="EMBL/GenBank/DDBJ databases">
        <title>Comparative genomics of Cryptococcus and Kwoniella reveals pathogenesis evolution and contrasting modes of karyotype evolution via chromosome fusion or intercentromeric recombination.</title>
        <authorList>
            <person name="Coelho M.A."/>
            <person name="David-Palma M."/>
            <person name="Shea T."/>
            <person name="Bowers K."/>
            <person name="Mcginley-Smith S."/>
            <person name="Mohammad A.W."/>
            <person name="Gnirke A."/>
            <person name="Yurkov A.M."/>
            <person name="Nowrousian M."/>
            <person name="Sun S."/>
            <person name="Cuomo C.A."/>
            <person name="Heitman J."/>
        </authorList>
    </citation>
    <scope>NUCLEOTIDE SEQUENCE [LARGE SCALE GENOMIC DNA]</scope>
    <source>
        <strain evidence="2 3">IND107</strain>
    </source>
</reference>
<keyword evidence="3" id="KW-1185">Reference proteome</keyword>
<reference evidence="3" key="1">
    <citation type="submission" date="2015-01" db="EMBL/GenBank/DDBJ databases">
        <title>The Genome Sequence of Cryptococcus gattii MMRL2647.</title>
        <authorList>
            <consortium name="The Broad Institute Genomics Platform"/>
            <person name="Cuomo C."/>
            <person name="Litvintseva A."/>
            <person name="Chen Y."/>
            <person name="Heitman J."/>
            <person name="Sun S."/>
            <person name="Springer D."/>
            <person name="Dromer F."/>
            <person name="Young S."/>
            <person name="Zeng Q."/>
            <person name="Gargeya S."/>
            <person name="Abouelleil A."/>
            <person name="Alvarado L."/>
            <person name="Chapman S.B."/>
            <person name="Gainer-Dewar J."/>
            <person name="Goldberg J."/>
            <person name="Griggs A."/>
            <person name="Gujja S."/>
            <person name="Hansen M."/>
            <person name="Howarth C."/>
            <person name="Imamovic A."/>
            <person name="Larimer J."/>
            <person name="Murphy C."/>
            <person name="Naylor J."/>
            <person name="Pearson M."/>
            <person name="Priest M."/>
            <person name="Roberts A."/>
            <person name="Saif S."/>
            <person name="Shea T."/>
            <person name="Sykes S."/>
            <person name="Wortman J."/>
            <person name="Nusbaum C."/>
            <person name="Birren B."/>
        </authorList>
    </citation>
    <scope>NUCLEOTIDE SEQUENCE [LARGE SCALE GENOMIC DNA]</scope>
    <source>
        <strain evidence="3">IND107</strain>
    </source>
</reference>
<evidence type="ECO:0000256" key="1">
    <source>
        <dbReference type="SAM" id="MobiDB-lite"/>
    </source>
</evidence>
<feature type="region of interest" description="Disordered" evidence="1">
    <location>
        <begin position="229"/>
        <end position="284"/>
    </location>
</feature>
<proteinExistence type="predicted"/>
<evidence type="ECO:0000313" key="3">
    <source>
        <dbReference type="Proteomes" id="UP000054399"/>
    </source>
</evidence>
<dbReference type="Proteomes" id="UP000054399">
    <property type="component" value="Unassembled WGS sequence"/>
</dbReference>
<dbReference type="RefSeq" id="XP_066616009.1">
    <property type="nucleotide sequence ID" value="XM_066755723.1"/>
</dbReference>
<dbReference type="EMBL" id="ATAM02000002">
    <property type="protein sequence ID" value="KAL0253788.1"/>
    <property type="molecule type" value="Genomic_DNA"/>
</dbReference>
<sequence length="482" mass="52920">MSTKRDTVSSHYNCSLNKPHMTVISGHEAQTAPPPVPVVSFPSALDAPSRSSKSVKSTIYSFSQGHDETLVPCSSDIQLQSDNSSLSLTISLAEISSTSSNSDGNVPILPTDFMASSRKSRWAKRRAKIKARKAEEKRKEQTPSLASELPNSAITECEEIVDSKLCDLAVELNAMPGLTEEVPPTTDKHSRKRILKVGEIETNVMESMALQLRISDQQHSILSEKPSITFRDVQAPSGPPEDKKQTKVGRSRRGGKSARKRATLQTQGRNDRDTRLRTEAGSLSVSSSATTRTNLCRVSEKEKCHEIHDGDGRSQIIPLAPEEPSSSIISASDAHSSIDSFLSDPKNFIIVKENKLRLWQALCIEFGLVTLEGEGLPDLPVVSTPNNSLSDGVVLTLPKTLNKAKSILKTHAHVNLIDYLEARGIGAPEYVGAYKGLLHSSESALRKYTLKQRKFAPKDLAKAEWLNPLMKDLLLNRRKNDK</sequence>
<protein>
    <submittedName>
        <fullName evidence="2">Uncharacterized protein</fullName>
    </submittedName>
</protein>
<name>A0ABR3BZH4_9TREE</name>